<name>A0A0F9LEC6_9ZZZZ</name>
<protein>
    <submittedName>
        <fullName evidence="1">Uncharacterized protein</fullName>
    </submittedName>
</protein>
<evidence type="ECO:0000313" key="1">
    <source>
        <dbReference type="EMBL" id="KKM85591.1"/>
    </source>
</evidence>
<gene>
    <name evidence="1" type="ORF">LCGC14_1287610</name>
</gene>
<reference evidence="1" key="1">
    <citation type="journal article" date="2015" name="Nature">
        <title>Complex archaea that bridge the gap between prokaryotes and eukaryotes.</title>
        <authorList>
            <person name="Spang A."/>
            <person name="Saw J.H."/>
            <person name="Jorgensen S.L."/>
            <person name="Zaremba-Niedzwiedzka K."/>
            <person name="Martijn J."/>
            <person name="Lind A.E."/>
            <person name="van Eijk R."/>
            <person name="Schleper C."/>
            <person name="Guy L."/>
            <person name="Ettema T.J."/>
        </authorList>
    </citation>
    <scope>NUCLEOTIDE SEQUENCE</scope>
</reference>
<proteinExistence type="predicted"/>
<comment type="caution">
    <text evidence="1">The sequence shown here is derived from an EMBL/GenBank/DDBJ whole genome shotgun (WGS) entry which is preliminary data.</text>
</comment>
<sequence>MFRREFLSSISASLLLPFMPKEETVKKPYQPPKPDNISWILHTRFLQMMNRRGMISDEDTLYMMGLLPGRGHSYVVIKVSADDCLDSLNFYDAGKMTKEEVINKILGENYPRKERIRVGDKVKVRILTSCKMVDNKISEERKEIKGEVTKVRHTETQHYGTVIGYDVMTDAHCKEYPLFIFTVCPNQLTKIS</sequence>
<organism evidence="1">
    <name type="scientific">marine sediment metagenome</name>
    <dbReference type="NCBI Taxonomy" id="412755"/>
    <lineage>
        <taxon>unclassified sequences</taxon>
        <taxon>metagenomes</taxon>
        <taxon>ecological metagenomes</taxon>
    </lineage>
</organism>
<dbReference type="EMBL" id="LAZR01007386">
    <property type="protein sequence ID" value="KKM85591.1"/>
    <property type="molecule type" value="Genomic_DNA"/>
</dbReference>
<accession>A0A0F9LEC6</accession>
<dbReference type="AlphaFoldDB" id="A0A0F9LEC6"/>